<reference evidence="8" key="1">
    <citation type="submission" date="2015-01" db="EMBL/GenBank/DDBJ databases">
        <authorList>
            <person name="Manzoor Shahid"/>
            <person name="Zubair Saima"/>
        </authorList>
    </citation>
    <scope>NUCLEOTIDE SEQUENCE [LARGE SCALE GENOMIC DNA]</scope>
    <source>
        <strain evidence="8">V1</strain>
    </source>
</reference>
<dbReference type="PROSITE" id="PS00550">
    <property type="entry name" value="HEMERYTHRINS"/>
    <property type="match status" value="1"/>
</dbReference>
<dbReference type="AlphaFoldDB" id="A0A0B7GXH7"/>
<evidence type="ECO:0000256" key="2">
    <source>
        <dbReference type="ARBA" id="ARBA00022621"/>
    </source>
</evidence>
<dbReference type="InterPro" id="IPR012312">
    <property type="entry name" value="Hemerythrin-like"/>
</dbReference>
<gene>
    <name evidence="7" type="ORF">FUT82_15300</name>
    <name evidence="6" type="ORF">TPHV1_30187</name>
</gene>
<accession>A0A0B7GXH7</accession>
<dbReference type="OrthoDB" id="9797092at2"/>
<keyword evidence="8" id="KW-1185">Reference proteome</keyword>
<dbReference type="Proteomes" id="UP000042527">
    <property type="component" value="Unassembled WGS sequence"/>
</dbReference>
<dbReference type="PANTHER" id="PTHR37164:SF1">
    <property type="entry name" value="BACTERIOHEMERYTHRIN"/>
    <property type="match status" value="1"/>
</dbReference>
<dbReference type="InterPro" id="IPR016131">
    <property type="entry name" value="Haemerythrin_Fe_BS"/>
</dbReference>
<reference evidence="6" key="2">
    <citation type="submission" date="2015-01" db="EMBL/GenBank/DDBJ databases">
        <authorList>
            <person name="Xiang T."/>
            <person name="Song Y."/>
            <person name="Huang L."/>
            <person name="Wang B."/>
            <person name="Wu P."/>
        </authorList>
    </citation>
    <scope>NUCLEOTIDE SEQUENCE [LARGE SCALE GENOMIC DNA]</scope>
    <source>
        <strain evidence="6">V1</strain>
    </source>
</reference>
<evidence type="ECO:0000313" key="6">
    <source>
        <dbReference type="EMBL" id="CEM62292.1"/>
    </source>
</evidence>
<dbReference type="EMBL" id="CDNC01000023">
    <property type="protein sequence ID" value="CEM62292.1"/>
    <property type="molecule type" value="Genomic_DNA"/>
</dbReference>
<keyword evidence="4" id="KW-0408">Iron</keyword>
<keyword evidence="3" id="KW-0479">Metal-binding</keyword>
<organism evidence="6 8">
    <name type="scientific">Treponema phagedenis</name>
    <dbReference type="NCBI Taxonomy" id="162"/>
    <lineage>
        <taxon>Bacteria</taxon>
        <taxon>Pseudomonadati</taxon>
        <taxon>Spirochaetota</taxon>
        <taxon>Spirochaetia</taxon>
        <taxon>Spirochaetales</taxon>
        <taxon>Treponemataceae</taxon>
        <taxon>Treponema</taxon>
    </lineage>
</organism>
<dbReference type="RefSeq" id="WP_024752070.1">
    <property type="nucleotide sequence ID" value="NZ_CDNC01000023.1"/>
</dbReference>
<dbReference type="GeneID" id="57752159"/>
<evidence type="ECO:0000313" key="8">
    <source>
        <dbReference type="Proteomes" id="UP000042527"/>
    </source>
</evidence>
<feature type="domain" description="Hemerythrin-like" evidence="5">
    <location>
        <begin position="16"/>
        <end position="132"/>
    </location>
</feature>
<dbReference type="EMBL" id="CP042817">
    <property type="protein sequence ID" value="QEJ99217.1"/>
    <property type="molecule type" value="Genomic_DNA"/>
</dbReference>
<evidence type="ECO:0000256" key="1">
    <source>
        <dbReference type="ARBA" id="ARBA00010587"/>
    </source>
</evidence>
<keyword evidence="2" id="KW-0813">Transport</keyword>
<dbReference type="Gene3D" id="1.20.120.50">
    <property type="entry name" value="Hemerythrin-like"/>
    <property type="match status" value="1"/>
</dbReference>
<dbReference type="GO" id="GO:0005344">
    <property type="term" value="F:oxygen carrier activity"/>
    <property type="evidence" value="ECO:0007669"/>
    <property type="project" value="UniProtKB-KW"/>
</dbReference>
<reference evidence="7 9" key="3">
    <citation type="submission" date="2019-08" db="EMBL/GenBank/DDBJ databases">
        <authorList>
            <person name="Kuhnert P."/>
        </authorList>
    </citation>
    <scope>NUCLEOTIDE SEQUENCE [LARGE SCALE GENOMIC DNA]</scope>
    <source>
        <strain evidence="7 9">B36.5</strain>
    </source>
</reference>
<sequence length="143" mass="16715">MECSLNFKWKDSLSVGYNTIDLHHKKLLSLINDFADLLSLPQAKYKVHVGRVLMSLCDYTVYHFSEEEKIMRRYKYPQFEEHAQIHAAFVQRIKDSLVPLASGNMEAGAEFCNFLGEWLLHHIAVTDQKWAEFIQKNHPDAKF</sequence>
<dbReference type="SUPFAM" id="SSF47188">
    <property type="entry name" value="Hemerythrin-like"/>
    <property type="match status" value="1"/>
</dbReference>
<dbReference type="InterPro" id="IPR035938">
    <property type="entry name" value="Hemerythrin-like_sf"/>
</dbReference>
<keyword evidence="2" id="KW-0561">Oxygen transport</keyword>
<dbReference type="CDD" id="cd12107">
    <property type="entry name" value="Hemerythrin"/>
    <property type="match status" value="1"/>
</dbReference>
<dbReference type="GO" id="GO:0046872">
    <property type="term" value="F:metal ion binding"/>
    <property type="evidence" value="ECO:0007669"/>
    <property type="project" value="UniProtKB-KW"/>
</dbReference>
<dbReference type="Pfam" id="PF01814">
    <property type="entry name" value="Hemerythrin"/>
    <property type="match status" value="1"/>
</dbReference>
<evidence type="ECO:0000256" key="3">
    <source>
        <dbReference type="ARBA" id="ARBA00022723"/>
    </source>
</evidence>
<comment type="similarity">
    <text evidence="1">Belongs to the hemerythrin family.</text>
</comment>
<evidence type="ECO:0000313" key="9">
    <source>
        <dbReference type="Proteomes" id="UP000323594"/>
    </source>
</evidence>
<evidence type="ECO:0000259" key="5">
    <source>
        <dbReference type="Pfam" id="PF01814"/>
    </source>
</evidence>
<name>A0A0B7GXH7_TREPH</name>
<proteinExistence type="inferred from homology"/>
<evidence type="ECO:0000313" key="7">
    <source>
        <dbReference type="EMBL" id="QEJ99217.1"/>
    </source>
</evidence>
<dbReference type="InterPro" id="IPR012827">
    <property type="entry name" value="Hemerythrin_metal-bd"/>
</dbReference>
<dbReference type="Proteomes" id="UP000323594">
    <property type="component" value="Chromosome"/>
</dbReference>
<evidence type="ECO:0000256" key="4">
    <source>
        <dbReference type="ARBA" id="ARBA00023004"/>
    </source>
</evidence>
<dbReference type="InterPro" id="IPR050669">
    <property type="entry name" value="Hemerythrin"/>
</dbReference>
<dbReference type="PANTHER" id="PTHR37164">
    <property type="entry name" value="BACTERIOHEMERYTHRIN"/>
    <property type="match status" value="1"/>
</dbReference>
<dbReference type="NCBIfam" id="TIGR02481">
    <property type="entry name" value="hemeryth_dom"/>
    <property type="match status" value="1"/>
</dbReference>
<protein>
    <submittedName>
        <fullName evidence="7">Bacteriohemerythrin</fullName>
    </submittedName>
    <submittedName>
        <fullName evidence="6">Hemerythrin HHE cation binding domain protein</fullName>
    </submittedName>
</protein>
<dbReference type="NCBIfam" id="NF033749">
    <property type="entry name" value="bact_hemeryth"/>
    <property type="match status" value="1"/>
</dbReference>